<name>D0LM84_HALO1</name>
<dbReference type="InterPro" id="IPR012910">
    <property type="entry name" value="Plug_dom"/>
</dbReference>
<gene>
    <name evidence="7" type="ordered locus">Hoch_4293</name>
</gene>
<dbReference type="eggNOG" id="COG1629">
    <property type="taxonomic scope" value="Bacteria"/>
</dbReference>
<dbReference type="SUPFAM" id="SSF56935">
    <property type="entry name" value="Porins"/>
    <property type="match status" value="1"/>
</dbReference>
<keyword evidence="5" id="KW-0732">Signal</keyword>
<feature type="chain" id="PRO_5003011492" evidence="5">
    <location>
        <begin position="33"/>
        <end position="973"/>
    </location>
</feature>
<dbReference type="RefSeq" id="WP_012829388.1">
    <property type="nucleotide sequence ID" value="NC_013440.1"/>
</dbReference>
<organism evidence="7 8">
    <name type="scientific">Haliangium ochraceum (strain DSM 14365 / JCM 11303 / SMP-2)</name>
    <dbReference type="NCBI Taxonomy" id="502025"/>
    <lineage>
        <taxon>Bacteria</taxon>
        <taxon>Pseudomonadati</taxon>
        <taxon>Myxococcota</taxon>
        <taxon>Polyangia</taxon>
        <taxon>Haliangiales</taxon>
        <taxon>Kofleriaceae</taxon>
        <taxon>Haliangium</taxon>
    </lineage>
</organism>
<keyword evidence="7" id="KW-0675">Receptor</keyword>
<reference evidence="7 8" key="1">
    <citation type="journal article" date="2010" name="Stand. Genomic Sci.">
        <title>Complete genome sequence of Haliangium ochraceum type strain (SMP-2).</title>
        <authorList>
            <consortium name="US DOE Joint Genome Institute (JGI-PGF)"/>
            <person name="Ivanova N."/>
            <person name="Daum C."/>
            <person name="Lang E."/>
            <person name="Abt B."/>
            <person name="Kopitz M."/>
            <person name="Saunders E."/>
            <person name="Lapidus A."/>
            <person name="Lucas S."/>
            <person name="Glavina Del Rio T."/>
            <person name="Nolan M."/>
            <person name="Tice H."/>
            <person name="Copeland A."/>
            <person name="Cheng J.F."/>
            <person name="Chen F."/>
            <person name="Bruce D."/>
            <person name="Goodwin L."/>
            <person name="Pitluck S."/>
            <person name="Mavromatis K."/>
            <person name="Pati A."/>
            <person name="Mikhailova N."/>
            <person name="Chen A."/>
            <person name="Palaniappan K."/>
            <person name="Land M."/>
            <person name="Hauser L."/>
            <person name="Chang Y.J."/>
            <person name="Jeffries C.D."/>
            <person name="Detter J.C."/>
            <person name="Brettin T."/>
            <person name="Rohde M."/>
            <person name="Goker M."/>
            <person name="Bristow J."/>
            <person name="Markowitz V."/>
            <person name="Eisen J.A."/>
            <person name="Hugenholtz P."/>
            <person name="Kyrpides N.C."/>
            <person name="Klenk H.P."/>
        </authorList>
    </citation>
    <scope>NUCLEOTIDE SEQUENCE [LARGE SCALE GENOMIC DNA]</scope>
    <source>
        <strain evidence="8">DSM 14365 / CIP 107738 / JCM 11303 / AJ 13395 / SMP-2</strain>
    </source>
</reference>
<feature type="signal peptide" evidence="5">
    <location>
        <begin position="1"/>
        <end position="32"/>
    </location>
</feature>
<dbReference type="PANTHER" id="PTHR47234:SF2">
    <property type="entry name" value="TONB-DEPENDENT RECEPTOR"/>
    <property type="match status" value="1"/>
</dbReference>
<dbReference type="HOGENOM" id="CLU_010745_0_0_7"/>
<dbReference type="Gene3D" id="2.40.170.20">
    <property type="entry name" value="TonB-dependent receptor, beta-barrel domain"/>
    <property type="match status" value="1"/>
</dbReference>
<dbReference type="KEGG" id="hoh:Hoch_4293"/>
<dbReference type="EMBL" id="CP001804">
    <property type="protein sequence ID" value="ACY16790.1"/>
    <property type="molecule type" value="Genomic_DNA"/>
</dbReference>
<evidence type="ECO:0000256" key="2">
    <source>
        <dbReference type="ARBA" id="ARBA00023136"/>
    </source>
</evidence>
<dbReference type="PANTHER" id="PTHR47234">
    <property type="match status" value="1"/>
</dbReference>
<comment type="subcellular location">
    <subcellularLocation>
        <location evidence="1">Cell outer membrane</location>
    </subcellularLocation>
</comment>
<feature type="domain" description="TonB-dependent receptor plug" evidence="6">
    <location>
        <begin position="87"/>
        <end position="194"/>
    </location>
</feature>
<dbReference type="GO" id="GO:0009279">
    <property type="term" value="C:cell outer membrane"/>
    <property type="evidence" value="ECO:0007669"/>
    <property type="project" value="UniProtKB-SubCell"/>
</dbReference>
<evidence type="ECO:0000313" key="7">
    <source>
        <dbReference type="EMBL" id="ACY16790.1"/>
    </source>
</evidence>
<evidence type="ECO:0000259" key="6">
    <source>
        <dbReference type="Pfam" id="PF07715"/>
    </source>
</evidence>
<dbReference type="STRING" id="502025.Hoch_4293"/>
<evidence type="ECO:0000256" key="4">
    <source>
        <dbReference type="SAM" id="MobiDB-lite"/>
    </source>
</evidence>
<proteinExistence type="predicted"/>
<evidence type="ECO:0000313" key="8">
    <source>
        <dbReference type="Proteomes" id="UP000001880"/>
    </source>
</evidence>
<feature type="region of interest" description="Disordered" evidence="4">
    <location>
        <begin position="32"/>
        <end position="60"/>
    </location>
</feature>
<protein>
    <submittedName>
        <fullName evidence="7">TonB-dependent receptor plug</fullName>
    </submittedName>
</protein>
<dbReference type="AlphaFoldDB" id="D0LM84"/>
<dbReference type="Proteomes" id="UP000001880">
    <property type="component" value="Chromosome"/>
</dbReference>
<evidence type="ECO:0000256" key="5">
    <source>
        <dbReference type="SAM" id="SignalP"/>
    </source>
</evidence>
<sequence>MCVSPDETHRRRIRGGLVTSAALALGLSPALAAAQSEPAPAPAPASAPGADSAPPPAQLPVDVDIDVAKDAAAPAAASAPTDGSSITPMTVLSRELLMATGALTLGDALQTLSIQGGALNRQFNNGGDGTTRIALRGLGTARTLVLVNGRRHVAGGNGGNNAVDLDVIPLTMVERVEIRRGAVVSAGAAAVAGVVNVITRQGWDGLELSLSSGGTEDELGKSLDLSAVFGQSFERGHVVVGGSYTVAQALLAGERSFSESDLAYNWETGESTSSGSSATPQGLIIDRSGAAGNQAWQDIVANNPDAGGAYYNDPDRGWRTFNASGNADTGEGDLYNYQPENYLLTPLKRFHVFAAGAYELSDELRATFDASLTGRRTQQRLAPAPLFTITEGLTVSGDNYYNPFGRDFIDVRRRMVEFGNRTSEQEVGTVSASAGLEGALAGWSWRAGYRYGRSETTETGSGNLRLDRLATALGPSFIDADGVVRCGSIDAPAGDGCVPLNLFGGAGTITPEMVAYLGHATEHSGYSELQELSAELGGDLVRTDTGAGAALRAGATYRRESGGVDYDDLYAAGNLTGNRLEDFDGSFDVSALFAELSLVPYAERDAGRFVELSAAARAIEHENAGNALAWQVGGLAAVGGGLGVRASHAQTVRAPALFEQFGPATETFPALTDPCDTSQFPPSDNARANCAADGLPPNFVDARTQFPALSGGGSTALGFESARVRNLGVVFAPPKLGLTLSVDLFEVSMSDTIEGTDAGSILANCYNRPPEERRDCEHIERDPDTGAIVVIDNGLANRGSLETGGIDAQLGYAMNTELGRVQAHLGAVFLGSYEVSGADGVVRSGLGIYDFGVHPEQRFDASLVWNYGMLGLGAHLRYLGSFTECENNDCSLLGDEDSGFEPHSRTVDAYTTASAFAALNIETGLGLSRVVLGVRNIADAKPPFIVNGFLGSSDASSYDYGGRYLYARLVQQF</sequence>
<keyword evidence="3" id="KW-0998">Cell outer membrane</keyword>
<dbReference type="Gene3D" id="2.170.130.10">
    <property type="entry name" value="TonB-dependent receptor, plug domain"/>
    <property type="match status" value="1"/>
</dbReference>
<dbReference type="Pfam" id="PF07715">
    <property type="entry name" value="Plug"/>
    <property type="match status" value="1"/>
</dbReference>
<keyword evidence="2" id="KW-0472">Membrane</keyword>
<keyword evidence="8" id="KW-1185">Reference proteome</keyword>
<evidence type="ECO:0000256" key="1">
    <source>
        <dbReference type="ARBA" id="ARBA00004442"/>
    </source>
</evidence>
<dbReference type="InterPro" id="IPR036942">
    <property type="entry name" value="Beta-barrel_TonB_sf"/>
</dbReference>
<dbReference type="InterPro" id="IPR037066">
    <property type="entry name" value="Plug_dom_sf"/>
</dbReference>
<accession>D0LM84</accession>
<evidence type="ECO:0000256" key="3">
    <source>
        <dbReference type="ARBA" id="ARBA00023237"/>
    </source>
</evidence>